<feature type="compositionally biased region" description="Polar residues" evidence="10">
    <location>
        <begin position="142"/>
        <end position="151"/>
    </location>
</feature>
<sequence length="798" mass="87145">MKKKPFKVLSTLAATAVLSCTFGFGSQSVYAATPSNVGALSPIDENLIQEERLADALKKRGVISESTSKEDTLKAVEKYVEKKKGENAGKEPAAGDSVTREASDFLKKVKDAKADEKEKANQPASGSVAGQEPVKGGLNGKVPTTSAKQKQYNGDVRKDKVLVLLVEFDDFKHNNIDQVPGYMYSNDFNPEHYQKMLFGDEPFTLFDGSKIPTFKQYYEEQSGGSYSVDGTVTKWLTVPGKAADYGADAGDGGHDNKGPKGPRDFVKEALNAAVESGIDLSEFDQYDQYDNNGDGNKNEPDGLIDHLMVIHAGVGQDGGGGRLGDDAIWSHRWNLGAPYPIEGTKAKVDNWGGKMAAYDYTIEPEDGAVGVFAHEFGHDLGLPDEYDTKYSGSGEPINSWSVMSGGSWAGKIAGSTPPSFSPQNKEFFQKNMGGNWANIVEVDYDKLNRGIGLATYLDQSVTKSARPGLIRVNLPDKDVKGIQPAFGKKYYYSTKGDNLHTTLETPVFDLTNATNATNAKFDYKSMYEIETDYDFLEVYAVTEDDKKTLVDRIGEKNVKNGLDTTDGKWVDKSYDLSKFKGQKIKLVFEYITDGGLAPNGFTFDNATLTVDGNVVFSDDAEGEAKLKLNGFVVSNGFDKKKHNYYLEWRNYAGADQALKYSSGVPYNTGLVVWYADSSFTDNWVGMHPGEGFLGVVDSHPEAIVGTLNGKPTVKNSTRFQIADAAFSFNQAPAWKVVSPTRGTYDYKGLPGVTKFDDSKSYMNDLIPDAGRKVPKLGLKFEVVGQADDNSAGAVRLYR</sequence>
<evidence type="ECO:0000256" key="3">
    <source>
        <dbReference type="ARBA" id="ARBA00022525"/>
    </source>
</evidence>
<dbReference type="PROSITE" id="PS51257">
    <property type="entry name" value="PROKAR_LIPOPROTEIN"/>
    <property type="match status" value="1"/>
</dbReference>
<keyword evidence="4" id="KW-0645">Protease</keyword>
<evidence type="ECO:0000256" key="6">
    <source>
        <dbReference type="ARBA" id="ARBA00022729"/>
    </source>
</evidence>
<keyword evidence="8" id="KW-0862">Zinc</keyword>
<evidence type="ECO:0000256" key="7">
    <source>
        <dbReference type="ARBA" id="ARBA00022801"/>
    </source>
</evidence>
<dbReference type="EMBL" id="NVLK01000078">
    <property type="protein sequence ID" value="PEC19139.1"/>
    <property type="molecule type" value="Genomic_DNA"/>
</dbReference>
<evidence type="ECO:0000259" key="13">
    <source>
        <dbReference type="Pfam" id="PF20774"/>
    </source>
</evidence>
<keyword evidence="9" id="KW-0482">Metalloprotease</keyword>
<reference evidence="14 15" key="1">
    <citation type="submission" date="2017-09" db="EMBL/GenBank/DDBJ databases">
        <title>Large-scale bioinformatics analysis of Bacillus genomes uncovers conserved roles of natural products in bacterial physiology.</title>
        <authorList>
            <consortium name="Agbiome Team Llc"/>
            <person name="Bleich R.M."/>
            <person name="Grubbs K.J."/>
            <person name="Santa Maria K.C."/>
            <person name="Allen S.E."/>
            <person name="Farag S."/>
            <person name="Shank E.A."/>
            <person name="Bowers A."/>
        </authorList>
    </citation>
    <scope>NUCLEOTIDE SEQUENCE [LARGE SCALE GENOMIC DNA]</scope>
    <source>
        <strain evidence="14 15">AFS096845</strain>
    </source>
</reference>
<dbReference type="PIRSF" id="PIRSF007519">
    <property type="entry name" value="Protease_InhA"/>
    <property type="match status" value="1"/>
</dbReference>
<dbReference type="AlphaFoldDB" id="A0A2A7HPP2"/>
<evidence type="ECO:0000256" key="1">
    <source>
        <dbReference type="ARBA" id="ARBA00001947"/>
    </source>
</evidence>
<evidence type="ECO:0000256" key="5">
    <source>
        <dbReference type="ARBA" id="ARBA00022723"/>
    </source>
</evidence>
<evidence type="ECO:0000256" key="10">
    <source>
        <dbReference type="SAM" id="MobiDB-lite"/>
    </source>
</evidence>
<dbReference type="InterPro" id="IPR048665">
    <property type="entry name" value="InhA-like_VEG"/>
</dbReference>
<dbReference type="Pfam" id="PF05547">
    <property type="entry name" value="Peptidase_M6"/>
    <property type="match status" value="1"/>
</dbReference>
<dbReference type="SUPFAM" id="SSF55486">
    <property type="entry name" value="Metalloproteases ('zincins'), catalytic domain"/>
    <property type="match status" value="1"/>
</dbReference>
<evidence type="ECO:0000256" key="4">
    <source>
        <dbReference type="ARBA" id="ARBA00022670"/>
    </source>
</evidence>
<dbReference type="InterPro" id="IPR008757">
    <property type="entry name" value="Peptidase_M6-like_domain"/>
</dbReference>
<keyword evidence="7" id="KW-0378">Hydrolase</keyword>
<comment type="caution">
    <text evidence="14">The sequence shown here is derived from an EMBL/GenBank/DDBJ whole genome shotgun (WGS) entry which is preliminary data.</text>
</comment>
<evidence type="ECO:0000313" key="15">
    <source>
        <dbReference type="Proteomes" id="UP000220006"/>
    </source>
</evidence>
<keyword evidence="3" id="KW-0964">Secreted</keyword>
<keyword evidence="5" id="KW-0479">Metal-binding</keyword>
<dbReference type="GO" id="GO:0005576">
    <property type="term" value="C:extracellular region"/>
    <property type="evidence" value="ECO:0007669"/>
    <property type="project" value="UniProtKB-SubCell"/>
</dbReference>
<gene>
    <name evidence="14" type="ORF">COM96_26780</name>
</gene>
<comment type="cofactor">
    <cofactor evidence="1">
        <name>Zn(2+)</name>
        <dbReference type="ChEBI" id="CHEBI:29105"/>
    </cofactor>
</comment>
<keyword evidence="6 11" id="KW-0732">Signal</keyword>
<feature type="domain" description="Peptidase M6-like" evidence="12">
    <location>
        <begin position="148"/>
        <end position="437"/>
    </location>
</feature>
<dbReference type="InterPro" id="IPR012300">
    <property type="entry name" value="Pept_M6_InhA"/>
</dbReference>
<dbReference type="NCBIfam" id="TIGR03296">
    <property type="entry name" value="M6dom_TIGR03296"/>
    <property type="match status" value="1"/>
</dbReference>
<dbReference type="RefSeq" id="WP_097906274.1">
    <property type="nucleotide sequence ID" value="NZ_NVLK01000078.1"/>
</dbReference>
<feature type="domain" description="Immune inhibitor A-like metallopeptidase VEG" evidence="13">
    <location>
        <begin position="638"/>
        <end position="794"/>
    </location>
</feature>
<dbReference type="PANTHER" id="PTHR13062:SF12">
    <property type="entry name" value="ALPHA-2-MACROGLOBULIN DOMAIN-CONTAINING PROTEIN"/>
    <property type="match status" value="1"/>
</dbReference>
<organism evidence="14 15">
    <name type="scientific">Bacillus cereus</name>
    <dbReference type="NCBI Taxonomy" id="1396"/>
    <lineage>
        <taxon>Bacteria</taxon>
        <taxon>Bacillati</taxon>
        <taxon>Bacillota</taxon>
        <taxon>Bacilli</taxon>
        <taxon>Bacillales</taxon>
        <taxon>Bacillaceae</taxon>
        <taxon>Bacillus</taxon>
        <taxon>Bacillus cereus group</taxon>
    </lineage>
</organism>
<proteinExistence type="predicted"/>
<dbReference type="PANTHER" id="PTHR13062">
    <property type="entry name" value="COLLAGENASE"/>
    <property type="match status" value="1"/>
</dbReference>
<dbReference type="GO" id="GO:0046872">
    <property type="term" value="F:metal ion binding"/>
    <property type="evidence" value="ECO:0007669"/>
    <property type="project" value="UniProtKB-KW"/>
</dbReference>
<accession>A0A2A7HPP2</accession>
<dbReference type="Proteomes" id="UP000220006">
    <property type="component" value="Unassembled WGS sequence"/>
</dbReference>
<evidence type="ECO:0000313" key="14">
    <source>
        <dbReference type="EMBL" id="PEC19139.1"/>
    </source>
</evidence>
<name>A0A2A7HPP2_BACCE</name>
<protein>
    <submittedName>
        <fullName evidence="14">Peptidase M6</fullName>
    </submittedName>
</protein>
<feature type="signal peptide" evidence="11">
    <location>
        <begin position="1"/>
        <end position="31"/>
    </location>
</feature>
<evidence type="ECO:0000259" key="12">
    <source>
        <dbReference type="Pfam" id="PF05547"/>
    </source>
</evidence>
<dbReference type="Pfam" id="PF20774">
    <property type="entry name" value="InhA-like_VEG"/>
    <property type="match status" value="1"/>
</dbReference>
<feature type="region of interest" description="Disordered" evidence="10">
    <location>
        <begin position="112"/>
        <end position="151"/>
    </location>
</feature>
<evidence type="ECO:0000256" key="8">
    <source>
        <dbReference type="ARBA" id="ARBA00022833"/>
    </source>
</evidence>
<evidence type="ECO:0000256" key="2">
    <source>
        <dbReference type="ARBA" id="ARBA00004613"/>
    </source>
</evidence>
<dbReference type="GO" id="GO:0008237">
    <property type="term" value="F:metallopeptidase activity"/>
    <property type="evidence" value="ECO:0007669"/>
    <property type="project" value="UniProtKB-KW"/>
</dbReference>
<comment type="subcellular location">
    <subcellularLocation>
        <location evidence="2">Secreted</location>
    </subcellularLocation>
</comment>
<dbReference type="GO" id="GO:0006508">
    <property type="term" value="P:proteolysis"/>
    <property type="evidence" value="ECO:0007669"/>
    <property type="project" value="UniProtKB-KW"/>
</dbReference>
<feature type="chain" id="PRO_5012292312" evidence="11">
    <location>
        <begin position="32"/>
        <end position="798"/>
    </location>
</feature>
<evidence type="ECO:0000256" key="11">
    <source>
        <dbReference type="SAM" id="SignalP"/>
    </source>
</evidence>
<evidence type="ECO:0000256" key="9">
    <source>
        <dbReference type="ARBA" id="ARBA00023049"/>
    </source>
</evidence>
<dbReference type="Pfam" id="PF20773">
    <property type="entry name" value="InhA-like_MAM"/>
    <property type="match status" value="1"/>
</dbReference>